<dbReference type="InterPro" id="IPR000182">
    <property type="entry name" value="GNAT_dom"/>
</dbReference>
<keyword evidence="2" id="KW-0012">Acyltransferase</keyword>
<accession>A0A7S1G3E1</accession>
<name>A0A7S1G3E1_9STRA</name>
<dbReference type="PROSITE" id="PS51186">
    <property type="entry name" value="GNAT"/>
    <property type="match status" value="1"/>
</dbReference>
<keyword evidence="1" id="KW-0808">Transferase</keyword>
<gene>
    <name evidence="6" type="ORF">CHYS00102_LOCUS30636</name>
</gene>
<dbReference type="InterPro" id="IPR045047">
    <property type="entry name" value="Ard1-like"/>
</dbReference>
<organism evidence="6">
    <name type="scientific">Corethron hystrix</name>
    <dbReference type="NCBI Taxonomy" id="216773"/>
    <lineage>
        <taxon>Eukaryota</taxon>
        <taxon>Sar</taxon>
        <taxon>Stramenopiles</taxon>
        <taxon>Ochrophyta</taxon>
        <taxon>Bacillariophyta</taxon>
        <taxon>Coscinodiscophyceae</taxon>
        <taxon>Corethrophycidae</taxon>
        <taxon>Corethrales</taxon>
        <taxon>Corethraceae</taxon>
        <taxon>Corethron</taxon>
    </lineage>
</organism>
<dbReference type="EMBL" id="HBFR01041905">
    <property type="protein sequence ID" value="CAD8903416.1"/>
    <property type="molecule type" value="Transcribed_RNA"/>
</dbReference>
<reference evidence="6" key="1">
    <citation type="submission" date="2021-01" db="EMBL/GenBank/DDBJ databases">
        <authorList>
            <person name="Corre E."/>
            <person name="Pelletier E."/>
            <person name="Niang G."/>
            <person name="Scheremetjew M."/>
            <person name="Finn R."/>
            <person name="Kale V."/>
            <person name="Holt S."/>
            <person name="Cochrane G."/>
            <person name="Meng A."/>
            <person name="Brown T."/>
            <person name="Cohen L."/>
        </authorList>
    </citation>
    <scope>NUCLEOTIDE SEQUENCE</scope>
    <source>
        <strain evidence="6">308</strain>
    </source>
</reference>
<dbReference type="PANTHER" id="PTHR23091">
    <property type="entry name" value="N-TERMINAL ACETYLTRANSFERASE"/>
    <property type="match status" value="1"/>
</dbReference>
<evidence type="ECO:0000256" key="4">
    <source>
        <dbReference type="SAM" id="MobiDB-lite"/>
    </source>
</evidence>
<evidence type="ECO:0000256" key="3">
    <source>
        <dbReference type="ARBA" id="ARBA00025786"/>
    </source>
</evidence>
<evidence type="ECO:0000256" key="2">
    <source>
        <dbReference type="ARBA" id="ARBA00023315"/>
    </source>
</evidence>
<dbReference type="CDD" id="cd04301">
    <property type="entry name" value="NAT_SF"/>
    <property type="match status" value="1"/>
</dbReference>
<feature type="region of interest" description="Disordered" evidence="4">
    <location>
        <begin position="1"/>
        <end position="28"/>
    </location>
</feature>
<protein>
    <recommendedName>
        <fullName evidence="5">N-acetyltransferase domain-containing protein</fullName>
    </recommendedName>
</protein>
<evidence type="ECO:0000256" key="1">
    <source>
        <dbReference type="ARBA" id="ARBA00022679"/>
    </source>
</evidence>
<dbReference type="GO" id="GO:1990190">
    <property type="term" value="F:protein-N-terminal-glutamate acetyltransferase activity"/>
    <property type="evidence" value="ECO:0007669"/>
    <property type="project" value="TreeGrafter"/>
</dbReference>
<proteinExistence type="inferred from homology"/>
<sequence>MMTKTASRDSPPATIPVHSSDEPSNVGNTEIIGYVLGKVREEEAEGRPGHVERIGHVTSLAIMSDFRRQGLAGELMRQLHYNMQRSHSADGVGLHVRVSNVAATQLYSESMGYRVAGVIKGYYQDGEDAYLMRKDLLKTEQQKRFDEWEDEFEETTKERKRSNRVFGKFRNRKVSRIFPEIQDTLRLPRSLTLSNPEVLFDASATSGKQLQKIASGAQ</sequence>
<evidence type="ECO:0000259" key="5">
    <source>
        <dbReference type="PROSITE" id="PS51186"/>
    </source>
</evidence>
<comment type="similarity">
    <text evidence="3">Belongs to the acetyltransferase family. ARD1 subfamily.</text>
</comment>
<evidence type="ECO:0000313" key="6">
    <source>
        <dbReference type="EMBL" id="CAD8903416.1"/>
    </source>
</evidence>
<dbReference type="AlphaFoldDB" id="A0A7S1G3E1"/>
<feature type="domain" description="N-acetyltransferase" evidence="5">
    <location>
        <begin position="1"/>
        <end position="137"/>
    </location>
</feature>
<dbReference type="PANTHER" id="PTHR23091:SF4">
    <property type="entry name" value="N-TERMINAL AMINO-ACID N(ALPHA)-ACETYLTRANSFERASE NATA"/>
    <property type="match status" value="1"/>
</dbReference>
<dbReference type="Gene3D" id="3.40.630.30">
    <property type="match status" value="1"/>
</dbReference>
<dbReference type="GO" id="GO:0031415">
    <property type="term" value="C:NatA complex"/>
    <property type="evidence" value="ECO:0007669"/>
    <property type="project" value="InterPro"/>
</dbReference>
<dbReference type="InterPro" id="IPR016181">
    <property type="entry name" value="Acyl_CoA_acyltransferase"/>
</dbReference>
<dbReference type="SUPFAM" id="SSF55729">
    <property type="entry name" value="Acyl-CoA N-acyltransferases (Nat)"/>
    <property type="match status" value="1"/>
</dbReference>
<dbReference type="GO" id="GO:1990189">
    <property type="term" value="F:protein N-terminal-serine acetyltransferase activity"/>
    <property type="evidence" value="ECO:0007669"/>
    <property type="project" value="TreeGrafter"/>
</dbReference>
<dbReference type="Pfam" id="PF00583">
    <property type="entry name" value="Acetyltransf_1"/>
    <property type="match status" value="1"/>
</dbReference>